<protein>
    <submittedName>
        <fullName evidence="1">Uncharacterized protein</fullName>
    </submittedName>
</protein>
<evidence type="ECO:0000313" key="1">
    <source>
        <dbReference type="EMBL" id="KAF8781661.1"/>
    </source>
</evidence>
<dbReference type="EMBL" id="JABXBU010001863">
    <property type="protein sequence ID" value="KAF8781661.1"/>
    <property type="molecule type" value="Genomic_DNA"/>
</dbReference>
<reference evidence="1" key="2">
    <citation type="submission" date="2020-06" db="EMBL/GenBank/DDBJ databases">
        <authorList>
            <person name="Sheffer M."/>
        </authorList>
    </citation>
    <scope>NUCLEOTIDE SEQUENCE</scope>
</reference>
<gene>
    <name evidence="1" type="ORF">HNY73_012037</name>
</gene>
<keyword evidence="2" id="KW-1185">Reference proteome</keyword>
<accession>A0A8T0EV87</accession>
<name>A0A8T0EV87_ARGBR</name>
<proteinExistence type="predicted"/>
<organism evidence="1 2">
    <name type="scientific">Argiope bruennichi</name>
    <name type="common">Wasp spider</name>
    <name type="synonym">Aranea bruennichi</name>
    <dbReference type="NCBI Taxonomy" id="94029"/>
    <lineage>
        <taxon>Eukaryota</taxon>
        <taxon>Metazoa</taxon>
        <taxon>Ecdysozoa</taxon>
        <taxon>Arthropoda</taxon>
        <taxon>Chelicerata</taxon>
        <taxon>Arachnida</taxon>
        <taxon>Araneae</taxon>
        <taxon>Araneomorphae</taxon>
        <taxon>Entelegynae</taxon>
        <taxon>Araneoidea</taxon>
        <taxon>Araneidae</taxon>
        <taxon>Argiope</taxon>
    </lineage>
</organism>
<sequence length="72" mass="8472">MPNDLMSYDVGFGRFGNVVTSFQTFDEAILQEVRICCNFYRSCCRKKIDTEEKKNRRKSGRTLKLEMVQPEL</sequence>
<dbReference type="Proteomes" id="UP000807504">
    <property type="component" value="Unassembled WGS sequence"/>
</dbReference>
<evidence type="ECO:0000313" key="2">
    <source>
        <dbReference type="Proteomes" id="UP000807504"/>
    </source>
</evidence>
<dbReference type="AlphaFoldDB" id="A0A8T0EV87"/>
<reference evidence="1" key="1">
    <citation type="journal article" date="2020" name="bioRxiv">
        <title>Chromosome-level reference genome of the European wasp spider Argiope bruennichi: a resource for studies on range expansion and evolutionary adaptation.</title>
        <authorList>
            <person name="Sheffer M.M."/>
            <person name="Hoppe A."/>
            <person name="Krehenwinkel H."/>
            <person name="Uhl G."/>
            <person name="Kuss A.W."/>
            <person name="Jensen L."/>
            <person name="Jensen C."/>
            <person name="Gillespie R.G."/>
            <person name="Hoff K.J."/>
            <person name="Prost S."/>
        </authorList>
    </citation>
    <scope>NUCLEOTIDE SEQUENCE</scope>
</reference>
<comment type="caution">
    <text evidence="1">The sequence shown here is derived from an EMBL/GenBank/DDBJ whole genome shotgun (WGS) entry which is preliminary data.</text>
</comment>